<proteinExistence type="inferred from homology"/>
<protein>
    <submittedName>
        <fullName evidence="10">Uncharacterized protein</fullName>
    </submittedName>
</protein>
<evidence type="ECO:0000256" key="1">
    <source>
        <dbReference type="ARBA" id="ARBA00004611"/>
    </source>
</evidence>
<comment type="similarity">
    <text evidence="2">Belongs to the flagellar radial spoke RSP3 family.</text>
</comment>
<keyword evidence="8" id="KW-0966">Cell projection</keyword>
<evidence type="ECO:0000256" key="6">
    <source>
        <dbReference type="ARBA" id="ARBA00023069"/>
    </source>
</evidence>
<comment type="subcellular location">
    <subcellularLocation>
        <location evidence="1">Cytoplasm</location>
        <location evidence="1">Cytoskeleton</location>
        <location evidence="1">Flagellum axoneme</location>
    </subcellularLocation>
</comment>
<evidence type="ECO:0000256" key="7">
    <source>
        <dbReference type="ARBA" id="ARBA00023212"/>
    </source>
</evidence>
<dbReference type="Proteomes" id="UP000051574">
    <property type="component" value="Unassembled WGS sequence"/>
</dbReference>
<dbReference type="PANTHER" id="PTHR21648">
    <property type="entry name" value="FLAGELLAR RADIAL SPOKE PROTEIN 3"/>
    <property type="match status" value="1"/>
</dbReference>
<dbReference type="PANTHER" id="PTHR21648:SF0">
    <property type="entry name" value="RADIAL SPOKE HEAD PROTEIN 3 HOMOLOG"/>
    <property type="match status" value="1"/>
</dbReference>
<keyword evidence="6" id="KW-0969">Cilium</keyword>
<evidence type="ECO:0000256" key="2">
    <source>
        <dbReference type="ARBA" id="ARBA00006737"/>
    </source>
</evidence>
<sequence length="333" mass="38529">MYERRVFRGSNYSQMPLQTGEGESAAARAAEARRRAMARRKAQKQQLRGAQLRLSSPPPVHGRRHETIQTDTYLEELMSNPPHSDMCTQTDLFLDRPVSPFYIPAKTGADVATQVYPGDLFDFDMEVQPILEVLVGKTIEQALIEVLEEEELAALREQQRRFLEVRACETGEMQKLEEREKRWQAERLRRMAEYEEGLSMQKEMEERIAASVLMQGYMADLLPSVLEGLEEDGFLTDDIKQDLDESFMPWLMKEVTQELHEMVSSRDVLTDLVREILENRAELYRALHQSRQEESEEEGPTQPDVQLVEHMKLQTEIAKITEQNKAEGNLNEQ</sequence>
<keyword evidence="11" id="KW-1185">Reference proteome</keyword>
<keyword evidence="3" id="KW-0963">Cytoplasm</keyword>
<dbReference type="GO" id="GO:0005929">
    <property type="term" value="C:cilium"/>
    <property type="evidence" value="ECO:0007669"/>
    <property type="project" value="TreeGrafter"/>
</dbReference>
<evidence type="ECO:0000256" key="4">
    <source>
        <dbReference type="ARBA" id="ARBA00022553"/>
    </source>
</evidence>
<evidence type="ECO:0000313" key="10">
    <source>
        <dbReference type="EMBL" id="KRT86217.1"/>
    </source>
</evidence>
<evidence type="ECO:0000256" key="3">
    <source>
        <dbReference type="ARBA" id="ARBA00022490"/>
    </source>
</evidence>
<keyword evidence="7" id="KW-0206">Cytoskeleton</keyword>
<dbReference type="InterPro" id="IPR009290">
    <property type="entry name" value="Radial_spoke_3"/>
</dbReference>
<name>A0A0T6BFX0_9SCAR</name>
<dbReference type="EMBL" id="LJIG01000723">
    <property type="protein sequence ID" value="KRT86217.1"/>
    <property type="molecule type" value="Genomic_DNA"/>
</dbReference>
<evidence type="ECO:0000256" key="8">
    <source>
        <dbReference type="ARBA" id="ARBA00023273"/>
    </source>
</evidence>
<evidence type="ECO:0000256" key="5">
    <source>
        <dbReference type="ARBA" id="ARBA00022846"/>
    </source>
</evidence>
<evidence type="ECO:0000256" key="9">
    <source>
        <dbReference type="SAM" id="MobiDB-lite"/>
    </source>
</evidence>
<keyword evidence="4" id="KW-0597">Phosphoprotein</keyword>
<gene>
    <name evidence="10" type="ORF">AMK59_619</name>
</gene>
<feature type="compositionally biased region" description="Low complexity" evidence="9">
    <location>
        <begin position="44"/>
        <end position="54"/>
    </location>
</feature>
<comment type="caution">
    <text evidence="10">The sequence shown here is derived from an EMBL/GenBank/DDBJ whole genome shotgun (WGS) entry which is preliminary data.</text>
</comment>
<dbReference type="Pfam" id="PF06098">
    <property type="entry name" value="Radial_spoke_3"/>
    <property type="match status" value="1"/>
</dbReference>
<dbReference type="OrthoDB" id="313308at2759"/>
<feature type="region of interest" description="Disordered" evidence="9">
    <location>
        <begin position="1"/>
        <end position="64"/>
    </location>
</feature>
<organism evidence="10 11">
    <name type="scientific">Oryctes borbonicus</name>
    <dbReference type="NCBI Taxonomy" id="1629725"/>
    <lineage>
        <taxon>Eukaryota</taxon>
        <taxon>Metazoa</taxon>
        <taxon>Ecdysozoa</taxon>
        <taxon>Arthropoda</taxon>
        <taxon>Hexapoda</taxon>
        <taxon>Insecta</taxon>
        <taxon>Pterygota</taxon>
        <taxon>Neoptera</taxon>
        <taxon>Endopterygota</taxon>
        <taxon>Coleoptera</taxon>
        <taxon>Polyphaga</taxon>
        <taxon>Scarabaeiformia</taxon>
        <taxon>Scarabaeidae</taxon>
        <taxon>Dynastinae</taxon>
        <taxon>Oryctes</taxon>
    </lineage>
</organism>
<dbReference type="AlphaFoldDB" id="A0A0T6BFX0"/>
<keyword evidence="5" id="KW-0282">Flagellum</keyword>
<accession>A0A0T6BFX0</accession>
<evidence type="ECO:0000313" key="11">
    <source>
        <dbReference type="Proteomes" id="UP000051574"/>
    </source>
</evidence>
<reference evidence="10 11" key="1">
    <citation type="submission" date="2015-09" db="EMBL/GenBank/DDBJ databases">
        <title>Draft genome of the scarab beetle Oryctes borbonicus.</title>
        <authorList>
            <person name="Meyer J.M."/>
            <person name="Markov G.V."/>
            <person name="Baskaran P."/>
            <person name="Herrmann M."/>
            <person name="Sommer R.J."/>
            <person name="Roedelsperger C."/>
        </authorList>
    </citation>
    <scope>NUCLEOTIDE SEQUENCE [LARGE SCALE GENOMIC DNA]</scope>
    <source>
        <strain evidence="10">OB123</strain>
        <tissue evidence="10">Whole animal</tissue>
    </source>
</reference>